<feature type="region of interest" description="Disordered" evidence="2">
    <location>
        <begin position="22"/>
        <end position="58"/>
    </location>
</feature>
<dbReference type="InterPro" id="IPR008972">
    <property type="entry name" value="Cupredoxin"/>
</dbReference>
<organism evidence="5 6">
    <name type="scientific">Lipingzhangella halophila</name>
    <dbReference type="NCBI Taxonomy" id="1783352"/>
    <lineage>
        <taxon>Bacteria</taxon>
        <taxon>Bacillati</taxon>
        <taxon>Actinomycetota</taxon>
        <taxon>Actinomycetes</taxon>
        <taxon>Streptosporangiales</taxon>
        <taxon>Nocardiopsidaceae</taxon>
        <taxon>Lipingzhangella</taxon>
    </lineage>
</organism>
<feature type="domain" description="EfeO-type cupredoxin-like" evidence="4">
    <location>
        <begin position="75"/>
        <end position="139"/>
    </location>
</feature>
<evidence type="ECO:0000256" key="2">
    <source>
        <dbReference type="SAM" id="MobiDB-lite"/>
    </source>
</evidence>
<name>A0A7W7W6Q8_9ACTN</name>
<dbReference type="Pfam" id="PF13473">
    <property type="entry name" value="Cupredoxin_1"/>
    <property type="match status" value="1"/>
</dbReference>
<proteinExistence type="predicted"/>
<dbReference type="CDD" id="cd00920">
    <property type="entry name" value="Cupredoxin"/>
    <property type="match status" value="1"/>
</dbReference>
<dbReference type="GO" id="GO:0046872">
    <property type="term" value="F:metal ion binding"/>
    <property type="evidence" value="ECO:0007669"/>
    <property type="project" value="UniProtKB-KW"/>
</dbReference>
<evidence type="ECO:0000259" key="4">
    <source>
        <dbReference type="Pfam" id="PF13473"/>
    </source>
</evidence>
<reference evidence="5 6" key="1">
    <citation type="submission" date="2020-08" db="EMBL/GenBank/DDBJ databases">
        <title>Sequencing the genomes of 1000 actinobacteria strains.</title>
        <authorList>
            <person name="Klenk H.-P."/>
        </authorList>
    </citation>
    <scope>NUCLEOTIDE SEQUENCE [LARGE SCALE GENOMIC DNA]</scope>
    <source>
        <strain evidence="5 6">DSM 102030</strain>
    </source>
</reference>
<keyword evidence="3" id="KW-0732">Signal</keyword>
<dbReference type="SUPFAM" id="SSF49503">
    <property type="entry name" value="Cupredoxins"/>
    <property type="match status" value="1"/>
</dbReference>
<evidence type="ECO:0000256" key="3">
    <source>
        <dbReference type="SAM" id="SignalP"/>
    </source>
</evidence>
<dbReference type="Proteomes" id="UP000523007">
    <property type="component" value="Unassembled WGS sequence"/>
</dbReference>
<protein>
    <submittedName>
        <fullName evidence="5">Plastocyanin</fullName>
    </submittedName>
</protein>
<comment type="caution">
    <text evidence="5">The sequence shown here is derived from an EMBL/GenBank/DDBJ whole genome shotgun (WGS) entry which is preliminary data.</text>
</comment>
<sequence>MSRLSLAALAFAGLIGLAACGGDTESENGDAAEEETNEEAPAEEEGGEEGDDGEAADETVAVDAGEFFYDGIPETLPAGTVAFDLENTGEMPHDLVIEELGDETVIEETAGGESASGTVELEPGEYTIYCSIGNHRQQGMEQTVTVE</sequence>
<dbReference type="Gene3D" id="2.60.40.420">
    <property type="entry name" value="Cupredoxins - blue copper proteins"/>
    <property type="match status" value="1"/>
</dbReference>
<dbReference type="PROSITE" id="PS00079">
    <property type="entry name" value="MULTICOPPER_OXIDASE1"/>
    <property type="match status" value="1"/>
</dbReference>
<dbReference type="PROSITE" id="PS51257">
    <property type="entry name" value="PROKAR_LIPOPROTEIN"/>
    <property type="match status" value="1"/>
</dbReference>
<evidence type="ECO:0000256" key="1">
    <source>
        <dbReference type="ARBA" id="ARBA00022723"/>
    </source>
</evidence>
<dbReference type="InterPro" id="IPR033138">
    <property type="entry name" value="Cu_oxidase_CS"/>
</dbReference>
<dbReference type="RefSeq" id="WP_184584879.1">
    <property type="nucleotide sequence ID" value="NZ_JACHJT010000002.1"/>
</dbReference>
<dbReference type="AlphaFoldDB" id="A0A7W7W6Q8"/>
<feature type="signal peptide" evidence="3">
    <location>
        <begin position="1"/>
        <end position="21"/>
    </location>
</feature>
<dbReference type="InterPro" id="IPR028096">
    <property type="entry name" value="EfeO_Cupredoxin"/>
</dbReference>
<feature type="chain" id="PRO_5038407982" evidence="3">
    <location>
        <begin position="22"/>
        <end position="147"/>
    </location>
</feature>
<dbReference type="EMBL" id="JACHJT010000002">
    <property type="protein sequence ID" value="MBB4935100.1"/>
    <property type="molecule type" value="Genomic_DNA"/>
</dbReference>
<keyword evidence="6" id="KW-1185">Reference proteome</keyword>
<keyword evidence="1" id="KW-0479">Metal-binding</keyword>
<accession>A0A7W7W6Q8</accession>
<gene>
    <name evidence="5" type="ORF">F4561_005994</name>
</gene>
<feature type="compositionally biased region" description="Acidic residues" evidence="2">
    <location>
        <begin position="24"/>
        <end position="57"/>
    </location>
</feature>
<evidence type="ECO:0000313" key="5">
    <source>
        <dbReference type="EMBL" id="MBB4935100.1"/>
    </source>
</evidence>
<evidence type="ECO:0000313" key="6">
    <source>
        <dbReference type="Proteomes" id="UP000523007"/>
    </source>
</evidence>